<dbReference type="InterPro" id="IPR036509">
    <property type="entry name" value="Met_Sox_Rdtase_MsrA_sf"/>
</dbReference>
<dbReference type="PANTHER" id="PTHR43774:SF1">
    <property type="entry name" value="PEPTIDE METHIONINE SULFOXIDE REDUCTASE MSRA 2"/>
    <property type="match status" value="1"/>
</dbReference>
<evidence type="ECO:0000256" key="4">
    <source>
        <dbReference type="ARBA" id="ARBA00048782"/>
    </source>
</evidence>
<dbReference type="InterPro" id="IPR024775">
    <property type="entry name" value="DinB-like"/>
</dbReference>
<feature type="domain" description="DinB-like" evidence="7">
    <location>
        <begin position="10"/>
        <end position="143"/>
    </location>
</feature>
<keyword evidence="2 5" id="KW-0560">Oxidoreductase</keyword>
<dbReference type="Gene3D" id="3.30.1060.10">
    <property type="entry name" value="Peptide methionine sulphoxide reductase MsrA"/>
    <property type="match status" value="1"/>
</dbReference>
<comment type="similarity">
    <text evidence="1 5">Belongs to the MsrA Met sulfoxide reductase family.</text>
</comment>
<evidence type="ECO:0000259" key="7">
    <source>
        <dbReference type="Pfam" id="PF12867"/>
    </source>
</evidence>
<comment type="catalytic activity">
    <reaction evidence="4 5">
        <text>[thioredoxin]-disulfide + L-methionine + H2O = L-methionine (S)-S-oxide + [thioredoxin]-dithiol</text>
        <dbReference type="Rhea" id="RHEA:19993"/>
        <dbReference type="Rhea" id="RHEA-COMP:10698"/>
        <dbReference type="Rhea" id="RHEA-COMP:10700"/>
        <dbReference type="ChEBI" id="CHEBI:15377"/>
        <dbReference type="ChEBI" id="CHEBI:29950"/>
        <dbReference type="ChEBI" id="CHEBI:50058"/>
        <dbReference type="ChEBI" id="CHEBI:57844"/>
        <dbReference type="ChEBI" id="CHEBI:58772"/>
        <dbReference type="EC" id="1.8.4.11"/>
    </reaction>
</comment>
<keyword evidence="9" id="KW-1185">Reference proteome</keyword>
<dbReference type="Proteomes" id="UP000838821">
    <property type="component" value="Unassembled WGS sequence"/>
</dbReference>
<organism evidence="8 9">
    <name type="scientific">Paenibacillus allorhizoplanae</name>
    <dbReference type="NCBI Taxonomy" id="2905648"/>
    <lineage>
        <taxon>Bacteria</taxon>
        <taxon>Bacillati</taxon>
        <taxon>Bacillota</taxon>
        <taxon>Bacilli</taxon>
        <taxon>Bacillales</taxon>
        <taxon>Paenibacillaceae</taxon>
        <taxon>Paenibacillus</taxon>
    </lineage>
</organism>
<comment type="function">
    <text evidence="5">Has an important function as a repair enzyme for proteins that have been inactivated by oxidation. Catalyzes the reversible oxidation-reduction of methionine sulfoxide in proteins to methionine.</text>
</comment>
<dbReference type="Pfam" id="PF12867">
    <property type="entry name" value="DinB_2"/>
    <property type="match status" value="1"/>
</dbReference>
<dbReference type="InterPro" id="IPR034660">
    <property type="entry name" value="DinB/YfiT-like"/>
</dbReference>
<proteinExistence type="inferred from homology"/>
<comment type="caution">
    <text evidence="8">The sequence shown here is derived from an EMBL/GenBank/DDBJ whole genome shotgun (WGS) entry which is preliminary data.</text>
</comment>
<accession>A0ABM9CFS0</accession>
<evidence type="ECO:0000256" key="2">
    <source>
        <dbReference type="ARBA" id="ARBA00023002"/>
    </source>
</evidence>
<dbReference type="InterPro" id="IPR002569">
    <property type="entry name" value="Met_Sox_Rdtase_MsrA_dom"/>
</dbReference>
<feature type="domain" description="Peptide methionine sulphoxide reductase MsrA" evidence="6">
    <location>
        <begin position="174"/>
        <end position="311"/>
    </location>
</feature>
<dbReference type="HAMAP" id="MF_01401">
    <property type="entry name" value="MsrA"/>
    <property type="match status" value="1"/>
</dbReference>
<dbReference type="Gene3D" id="1.20.120.450">
    <property type="entry name" value="dinb family like domain"/>
    <property type="match status" value="1"/>
</dbReference>
<dbReference type="SUPFAM" id="SSF55068">
    <property type="entry name" value="Peptide methionine sulfoxide reductase"/>
    <property type="match status" value="1"/>
</dbReference>
<protein>
    <recommendedName>
        <fullName evidence="5">Peptide methionine sulfoxide reductase MsrA</fullName>
        <shortName evidence="5">Protein-methionine-S-oxide reductase</shortName>
        <ecNumber evidence="5">1.8.4.11</ecNumber>
    </recommendedName>
    <alternativeName>
        <fullName evidence="5">Peptide-methionine (S)-S-oxide reductase</fullName>
        <shortName evidence="5">Peptide Met(O) reductase</shortName>
    </alternativeName>
</protein>
<evidence type="ECO:0000256" key="1">
    <source>
        <dbReference type="ARBA" id="ARBA00005591"/>
    </source>
</evidence>
<name>A0ABM9CFS0_9BACL</name>
<comment type="catalytic activity">
    <reaction evidence="3 5">
        <text>L-methionyl-[protein] + [thioredoxin]-disulfide + H2O = L-methionyl-(S)-S-oxide-[protein] + [thioredoxin]-dithiol</text>
        <dbReference type="Rhea" id="RHEA:14217"/>
        <dbReference type="Rhea" id="RHEA-COMP:10698"/>
        <dbReference type="Rhea" id="RHEA-COMP:10700"/>
        <dbReference type="Rhea" id="RHEA-COMP:12313"/>
        <dbReference type="Rhea" id="RHEA-COMP:12315"/>
        <dbReference type="ChEBI" id="CHEBI:15377"/>
        <dbReference type="ChEBI" id="CHEBI:16044"/>
        <dbReference type="ChEBI" id="CHEBI:29950"/>
        <dbReference type="ChEBI" id="CHEBI:44120"/>
        <dbReference type="ChEBI" id="CHEBI:50058"/>
        <dbReference type="EC" id="1.8.4.11"/>
    </reaction>
</comment>
<reference evidence="8" key="1">
    <citation type="submission" date="2022-01" db="EMBL/GenBank/DDBJ databases">
        <authorList>
            <person name="Criscuolo A."/>
        </authorList>
    </citation>
    <scope>NUCLEOTIDE SEQUENCE</scope>
    <source>
        <strain evidence="8">CIP111891</strain>
    </source>
</reference>
<dbReference type="EC" id="1.8.4.11" evidence="5"/>
<feature type="active site" evidence="5">
    <location>
        <position position="181"/>
    </location>
</feature>
<gene>
    <name evidence="5 8" type="primary">msrA</name>
    <name evidence="8" type="ORF">PAECIP111891_03603</name>
</gene>
<dbReference type="PANTHER" id="PTHR43774">
    <property type="entry name" value="PEPTIDE METHIONINE SULFOXIDE REDUCTASE"/>
    <property type="match status" value="1"/>
</dbReference>
<dbReference type="GO" id="GO:0008113">
    <property type="term" value="F:peptide-methionine (S)-S-oxide reductase activity"/>
    <property type="evidence" value="ECO:0007669"/>
    <property type="project" value="UniProtKB-EC"/>
</dbReference>
<dbReference type="RefSeq" id="WP_236289256.1">
    <property type="nucleotide sequence ID" value="NZ_CAKMMW010000010.1"/>
</dbReference>
<sequence length="337" mass="39005">MRAEFAFRLLDKHINQFIHACNQCPPDKRSVIPEGYKNNVHWHLGHVLYIAQFDVLGLSNQHLVLPESYKTFFAYGTKPMDWKEEPPEWDVLIAHLKVLRNYIHDTLQDKLDEPVSENFLRAETIGELIYATTLHVSYHQGIIYGMNKTLRSHAIEAHDVLPAVNESSSTSSDTAIFAGGCFWHMEKSFRELEGVTDVYTGYTGGKDDKPTYKKVVSKTSDHLESVEIHYDPNVITYEELLQNFWKNVDPTAPGDHSAIFYTSPEQKEIVEASRKELDASKQFSKPVVTKIAAASTFYKAEDEHQNYYKRVRLAVKNTMNKYFSDPRYLEQNMWDWE</sequence>
<evidence type="ECO:0000259" key="6">
    <source>
        <dbReference type="Pfam" id="PF01625"/>
    </source>
</evidence>
<evidence type="ECO:0000256" key="3">
    <source>
        <dbReference type="ARBA" id="ARBA00047806"/>
    </source>
</evidence>
<dbReference type="Pfam" id="PF01625">
    <property type="entry name" value="PMSR"/>
    <property type="match status" value="1"/>
</dbReference>
<evidence type="ECO:0000313" key="9">
    <source>
        <dbReference type="Proteomes" id="UP000838821"/>
    </source>
</evidence>
<dbReference type="EMBL" id="CAKMMW010000010">
    <property type="protein sequence ID" value="CAH1210836.1"/>
    <property type="molecule type" value="Genomic_DNA"/>
</dbReference>
<evidence type="ECO:0000256" key="5">
    <source>
        <dbReference type="HAMAP-Rule" id="MF_01401"/>
    </source>
</evidence>
<evidence type="ECO:0000313" key="8">
    <source>
        <dbReference type="EMBL" id="CAH1210836.1"/>
    </source>
</evidence>
<dbReference type="NCBIfam" id="TIGR00401">
    <property type="entry name" value="msrA"/>
    <property type="match status" value="1"/>
</dbReference>
<dbReference type="SUPFAM" id="SSF109854">
    <property type="entry name" value="DinB/YfiT-like putative metalloenzymes"/>
    <property type="match status" value="1"/>
</dbReference>